<protein>
    <submittedName>
        <fullName evidence="1">Uncharacterized protein</fullName>
    </submittedName>
</protein>
<name>A0A379RZ42_SALER</name>
<dbReference type="Proteomes" id="UP000254124">
    <property type="component" value="Unassembled WGS sequence"/>
</dbReference>
<dbReference type="EMBL" id="UGWZ01000001">
    <property type="protein sequence ID" value="SUG13269.1"/>
    <property type="molecule type" value="Genomic_DNA"/>
</dbReference>
<organism evidence="1 2">
    <name type="scientific">Salmonella enterica subsp. arizonae</name>
    <dbReference type="NCBI Taxonomy" id="59203"/>
    <lineage>
        <taxon>Bacteria</taxon>
        <taxon>Pseudomonadati</taxon>
        <taxon>Pseudomonadota</taxon>
        <taxon>Gammaproteobacteria</taxon>
        <taxon>Enterobacterales</taxon>
        <taxon>Enterobacteriaceae</taxon>
        <taxon>Salmonella</taxon>
    </lineage>
</organism>
<evidence type="ECO:0000313" key="2">
    <source>
        <dbReference type="Proteomes" id="UP000254124"/>
    </source>
</evidence>
<accession>A0A379RZ42</accession>
<evidence type="ECO:0000313" key="1">
    <source>
        <dbReference type="EMBL" id="SUG13269.1"/>
    </source>
</evidence>
<reference evidence="1 2" key="1">
    <citation type="submission" date="2018-06" db="EMBL/GenBank/DDBJ databases">
        <authorList>
            <consortium name="Pathogen Informatics"/>
            <person name="Doyle S."/>
        </authorList>
    </citation>
    <scope>NUCLEOTIDE SEQUENCE [LARGE SCALE GENOMIC DNA]</scope>
    <source>
        <strain evidence="1 2">NCTC7295</strain>
    </source>
</reference>
<sequence>MLLTSIQPDAFYEVKSIKWDDRGVSIAKLIKIIPEMYIRS</sequence>
<proteinExistence type="predicted"/>
<dbReference type="AlphaFoldDB" id="A0A379RZ42"/>
<gene>
    <name evidence="1" type="ORF">NCTC7295_00836</name>
</gene>